<dbReference type="SUPFAM" id="SSF46992">
    <property type="entry name" value="Ribosomal protein S20"/>
    <property type="match status" value="1"/>
</dbReference>
<comment type="similarity">
    <text evidence="1 7">Belongs to the bacterial ribosomal protein bS20 family.</text>
</comment>
<comment type="function">
    <text evidence="7">Binds directly to 16S ribosomal RNA.</text>
</comment>
<dbReference type="NCBIfam" id="TIGR00029">
    <property type="entry name" value="S20"/>
    <property type="match status" value="1"/>
</dbReference>
<feature type="region of interest" description="Disordered" evidence="8">
    <location>
        <begin position="1"/>
        <end position="20"/>
    </location>
</feature>
<keyword evidence="2 7" id="KW-0699">rRNA-binding</keyword>
<proteinExistence type="inferred from homology"/>
<keyword evidence="4 7" id="KW-0689">Ribosomal protein</keyword>
<evidence type="ECO:0000256" key="1">
    <source>
        <dbReference type="ARBA" id="ARBA00007634"/>
    </source>
</evidence>
<dbReference type="GO" id="GO:0006412">
    <property type="term" value="P:translation"/>
    <property type="evidence" value="ECO:0007669"/>
    <property type="project" value="UniProtKB-UniRule"/>
</dbReference>
<gene>
    <name evidence="7" type="primary">rpsT</name>
    <name evidence="9" type="ORF">AUJ95_05510</name>
</gene>
<dbReference type="GO" id="GO:0003735">
    <property type="term" value="F:structural constituent of ribosome"/>
    <property type="evidence" value="ECO:0007669"/>
    <property type="project" value="InterPro"/>
</dbReference>
<dbReference type="STRING" id="1817895.AUJ95_05510"/>
<accession>A0A1J5DVN6</accession>
<evidence type="ECO:0000313" key="9">
    <source>
        <dbReference type="EMBL" id="OIP39499.1"/>
    </source>
</evidence>
<dbReference type="InterPro" id="IPR036510">
    <property type="entry name" value="Ribosomal_bS20_sf"/>
</dbReference>
<dbReference type="Pfam" id="PF01649">
    <property type="entry name" value="Ribosomal_S20p"/>
    <property type="match status" value="1"/>
</dbReference>
<dbReference type="PANTHER" id="PTHR33398:SF1">
    <property type="entry name" value="SMALL RIBOSOMAL SUBUNIT PROTEIN BS20C"/>
    <property type="match status" value="1"/>
</dbReference>
<comment type="caution">
    <text evidence="9">The sequence shown here is derived from an EMBL/GenBank/DDBJ whole genome shotgun (WGS) entry which is preliminary data.</text>
</comment>
<dbReference type="InterPro" id="IPR002583">
    <property type="entry name" value="Ribosomal_bS20"/>
</dbReference>
<dbReference type="AlphaFoldDB" id="A0A1J5DVN6"/>
<sequence>MQVHKSVIKRERQSKKRNIRNTAAKSRMKTLIKNVHAATAKKEGVEISLTEAISVIDKAANKGIIHKNAANRKKSRLCLSVNVAK</sequence>
<dbReference type="HAMAP" id="MF_00500">
    <property type="entry name" value="Ribosomal_bS20"/>
    <property type="match status" value="1"/>
</dbReference>
<evidence type="ECO:0000256" key="6">
    <source>
        <dbReference type="ARBA" id="ARBA00035136"/>
    </source>
</evidence>
<keyword evidence="3 7" id="KW-0694">RNA-binding</keyword>
<evidence type="ECO:0000256" key="3">
    <source>
        <dbReference type="ARBA" id="ARBA00022884"/>
    </source>
</evidence>
<protein>
    <recommendedName>
        <fullName evidence="6 7">Small ribosomal subunit protein bS20</fullName>
    </recommendedName>
</protein>
<dbReference type="GO" id="GO:0070181">
    <property type="term" value="F:small ribosomal subunit rRNA binding"/>
    <property type="evidence" value="ECO:0007669"/>
    <property type="project" value="TreeGrafter"/>
</dbReference>
<reference evidence="9 10" key="1">
    <citation type="journal article" date="2016" name="Environ. Microbiol.">
        <title>Genomic resolution of a cold subsurface aquifer community provides metabolic insights for novel microbes adapted to high CO concentrations.</title>
        <authorList>
            <person name="Probst A.J."/>
            <person name="Castelle C.J."/>
            <person name="Singh A."/>
            <person name="Brown C.T."/>
            <person name="Anantharaman K."/>
            <person name="Sharon I."/>
            <person name="Hug L.A."/>
            <person name="Burstein D."/>
            <person name="Emerson J.B."/>
            <person name="Thomas B.C."/>
            <person name="Banfield J.F."/>
        </authorList>
    </citation>
    <scope>NUCLEOTIDE SEQUENCE [LARGE SCALE GENOMIC DNA]</scope>
    <source>
        <strain evidence="9">CG2_30_40_21</strain>
    </source>
</reference>
<dbReference type="PANTHER" id="PTHR33398">
    <property type="entry name" value="30S RIBOSOMAL PROTEIN S20"/>
    <property type="match status" value="1"/>
</dbReference>
<dbReference type="Proteomes" id="UP000183085">
    <property type="component" value="Unassembled WGS sequence"/>
</dbReference>
<name>A0A1J5DVN6_9BACT</name>
<evidence type="ECO:0000313" key="10">
    <source>
        <dbReference type="Proteomes" id="UP000183085"/>
    </source>
</evidence>
<dbReference type="Gene3D" id="1.20.58.110">
    <property type="entry name" value="Ribosomal protein S20"/>
    <property type="match status" value="1"/>
</dbReference>
<evidence type="ECO:0000256" key="8">
    <source>
        <dbReference type="SAM" id="MobiDB-lite"/>
    </source>
</evidence>
<evidence type="ECO:0000256" key="4">
    <source>
        <dbReference type="ARBA" id="ARBA00022980"/>
    </source>
</evidence>
<evidence type="ECO:0000256" key="7">
    <source>
        <dbReference type="HAMAP-Rule" id="MF_00500"/>
    </source>
</evidence>
<dbReference type="EMBL" id="MNYI01000147">
    <property type="protein sequence ID" value="OIP39499.1"/>
    <property type="molecule type" value="Genomic_DNA"/>
</dbReference>
<evidence type="ECO:0000256" key="2">
    <source>
        <dbReference type="ARBA" id="ARBA00022730"/>
    </source>
</evidence>
<keyword evidence="5 7" id="KW-0687">Ribonucleoprotein</keyword>
<dbReference type="GO" id="GO:0015935">
    <property type="term" value="C:small ribosomal subunit"/>
    <property type="evidence" value="ECO:0007669"/>
    <property type="project" value="TreeGrafter"/>
</dbReference>
<organism evidence="9 10">
    <name type="scientific">Candidatus Desantisbacteria bacterium CG2_30_40_21</name>
    <dbReference type="NCBI Taxonomy" id="1817895"/>
    <lineage>
        <taxon>Bacteria</taxon>
        <taxon>Candidatus Desantisiibacteriota</taxon>
    </lineage>
</organism>
<evidence type="ECO:0000256" key="5">
    <source>
        <dbReference type="ARBA" id="ARBA00023274"/>
    </source>
</evidence>